<dbReference type="InterPro" id="IPR004813">
    <property type="entry name" value="OPT"/>
</dbReference>
<feature type="transmembrane region" description="Helical" evidence="10">
    <location>
        <begin position="333"/>
        <end position="353"/>
    </location>
</feature>
<keyword evidence="6" id="KW-0653">Protein transport</keyword>
<evidence type="ECO:0000256" key="9">
    <source>
        <dbReference type="SAM" id="MobiDB-lite"/>
    </source>
</evidence>
<reference evidence="11" key="1">
    <citation type="submission" date="2021-03" db="EMBL/GenBank/DDBJ databases">
        <authorList>
            <person name="Li Z."/>
            <person name="Yang C."/>
        </authorList>
    </citation>
    <scope>NUCLEOTIDE SEQUENCE</scope>
    <source>
        <strain evidence="11">Dzin_1.0</strain>
        <tissue evidence="11">Leaf</tissue>
    </source>
</reference>
<keyword evidence="5" id="KW-0571">Peptide transport</keyword>
<evidence type="ECO:0000313" key="11">
    <source>
        <dbReference type="EMBL" id="KAJ0986918.1"/>
    </source>
</evidence>
<dbReference type="OrthoDB" id="9986677at2759"/>
<feature type="transmembrane region" description="Helical" evidence="10">
    <location>
        <begin position="256"/>
        <end position="275"/>
    </location>
</feature>
<dbReference type="AlphaFoldDB" id="A0A9D5D9W4"/>
<evidence type="ECO:0000313" key="12">
    <source>
        <dbReference type="Proteomes" id="UP001085076"/>
    </source>
</evidence>
<keyword evidence="7 10" id="KW-1133">Transmembrane helix</keyword>
<keyword evidence="12" id="KW-1185">Reference proteome</keyword>
<dbReference type="InterPro" id="IPR004648">
    <property type="entry name" value="Oligpept_transpt"/>
</dbReference>
<sequence>MAPTPKMGMRLHQEGEPSRRKGKKKKDSGTVESRAQTGNKKDDMGISNQKKPTETEDSHNVSAVADDILVEEVWRLRRYLVVTVVKGFAGLRPHEKVKDEMAPLMAPELKWEANPFEDDKEDKILLRCLSEELARKIESMKELTFSGFTVHCDPCTAATNATGKADGELRWITAKGLPIYCQWRDTIARMLKPVGDLEWDDEQVEDHPIEQVLLTVPPTDDPTLPAFTFRVLVIGLSTCILSSSLSKFFSFRRNPIAIELVFFQLLALPAGRLMAATLPKRLIRLPCTSWKFSLNPGPFNIKEHVLITTMAKGSYGTASNIIVTMKAFYHRPLNPWAALLLMLTTQMLGFGFAGMFKRFLVDSPYMWWPFVLMDVSFYRTINEKDSRPKGMVSKLQFFTLVFVSSFAYYIIPNYFFRSIGSLSLACLIWKKSVTAHQLGSGLNGLGLGTFTFDWSTVIGFLGSPLALPISSIIHSMIGFSRTRAWSSDLMDMRATQRDFWRQYKESKKGGTPDIHSEMMNKYDSVPQWWFHAIWIPTLGLSMLISEGFGKQLQFPFWGVLLAVFMRISLDIPLEMMIGWI</sequence>
<feature type="transmembrane region" description="Helical" evidence="10">
    <location>
        <begin position="528"/>
        <end position="548"/>
    </location>
</feature>
<dbReference type="GO" id="GO:0035673">
    <property type="term" value="F:oligopeptide transmembrane transporter activity"/>
    <property type="evidence" value="ECO:0007669"/>
    <property type="project" value="InterPro"/>
</dbReference>
<organism evidence="11 12">
    <name type="scientific">Dioscorea zingiberensis</name>
    <dbReference type="NCBI Taxonomy" id="325984"/>
    <lineage>
        <taxon>Eukaryota</taxon>
        <taxon>Viridiplantae</taxon>
        <taxon>Streptophyta</taxon>
        <taxon>Embryophyta</taxon>
        <taxon>Tracheophyta</taxon>
        <taxon>Spermatophyta</taxon>
        <taxon>Magnoliopsida</taxon>
        <taxon>Liliopsida</taxon>
        <taxon>Dioscoreales</taxon>
        <taxon>Dioscoreaceae</taxon>
        <taxon>Dioscorea</taxon>
    </lineage>
</organism>
<name>A0A9D5D9W4_9LILI</name>
<evidence type="ECO:0000256" key="5">
    <source>
        <dbReference type="ARBA" id="ARBA00022856"/>
    </source>
</evidence>
<protein>
    <submittedName>
        <fullName evidence="11">Uncharacterized protein</fullName>
    </submittedName>
</protein>
<comment type="caution">
    <text evidence="11">The sequence shown here is derived from an EMBL/GenBank/DDBJ whole genome shotgun (WGS) entry which is preliminary data.</text>
</comment>
<dbReference type="Pfam" id="PF03169">
    <property type="entry name" value="OPT"/>
    <property type="match status" value="2"/>
</dbReference>
<accession>A0A9D5D9W4</accession>
<gene>
    <name evidence="11" type="ORF">J5N97_005274</name>
</gene>
<feature type="region of interest" description="Disordered" evidence="9">
    <location>
        <begin position="1"/>
        <end position="59"/>
    </location>
</feature>
<dbReference type="GO" id="GO:0016020">
    <property type="term" value="C:membrane"/>
    <property type="evidence" value="ECO:0007669"/>
    <property type="project" value="UniProtKB-SubCell"/>
</dbReference>
<feature type="transmembrane region" description="Helical" evidence="10">
    <location>
        <begin position="454"/>
        <end position="473"/>
    </location>
</feature>
<dbReference type="EMBL" id="JAGGNH010000001">
    <property type="protein sequence ID" value="KAJ0986918.1"/>
    <property type="molecule type" value="Genomic_DNA"/>
</dbReference>
<comment type="similarity">
    <text evidence="2">Belongs to the oligopeptide OPT transporter (TC 2.A.67.1) family.</text>
</comment>
<evidence type="ECO:0000256" key="3">
    <source>
        <dbReference type="ARBA" id="ARBA00022448"/>
    </source>
</evidence>
<evidence type="ECO:0000256" key="10">
    <source>
        <dbReference type="SAM" id="Phobius"/>
    </source>
</evidence>
<dbReference type="GO" id="GO:0015031">
    <property type="term" value="P:protein transport"/>
    <property type="evidence" value="ECO:0007669"/>
    <property type="project" value="UniProtKB-KW"/>
</dbReference>
<evidence type="ECO:0000256" key="6">
    <source>
        <dbReference type="ARBA" id="ARBA00022927"/>
    </source>
</evidence>
<keyword evidence="8 10" id="KW-0472">Membrane</keyword>
<keyword evidence="4 10" id="KW-0812">Transmembrane</keyword>
<dbReference type="PANTHER" id="PTHR22601">
    <property type="entry name" value="ISP4 LIKE PROTEIN"/>
    <property type="match status" value="1"/>
</dbReference>
<proteinExistence type="inferred from homology"/>
<evidence type="ECO:0000256" key="7">
    <source>
        <dbReference type="ARBA" id="ARBA00022989"/>
    </source>
</evidence>
<reference evidence="11" key="2">
    <citation type="journal article" date="2022" name="Hortic Res">
        <title>The genome of Dioscorea zingiberensis sheds light on the biosynthesis, origin and evolution of the medicinally important diosgenin saponins.</title>
        <authorList>
            <person name="Li Y."/>
            <person name="Tan C."/>
            <person name="Li Z."/>
            <person name="Guo J."/>
            <person name="Li S."/>
            <person name="Chen X."/>
            <person name="Wang C."/>
            <person name="Dai X."/>
            <person name="Yang H."/>
            <person name="Song W."/>
            <person name="Hou L."/>
            <person name="Xu J."/>
            <person name="Tong Z."/>
            <person name="Xu A."/>
            <person name="Yuan X."/>
            <person name="Wang W."/>
            <person name="Yang Q."/>
            <person name="Chen L."/>
            <person name="Sun Z."/>
            <person name="Wang K."/>
            <person name="Pan B."/>
            <person name="Chen J."/>
            <person name="Bao Y."/>
            <person name="Liu F."/>
            <person name="Qi X."/>
            <person name="Gang D.R."/>
            <person name="Wen J."/>
            <person name="Li J."/>
        </authorList>
    </citation>
    <scope>NUCLEOTIDE SEQUENCE</scope>
    <source>
        <strain evidence="11">Dzin_1.0</strain>
    </source>
</reference>
<evidence type="ECO:0000256" key="8">
    <source>
        <dbReference type="ARBA" id="ARBA00023136"/>
    </source>
</evidence>
<evidence type="ECO:0000256" key="4">
    <source>
        <dbReference type="ARBA" id="ARBA00022692"/>
    </source>
</evidence>
<dbReference type="Proteomes" id="UP001085076">
    <property type="component" value="Miscellaneous, Linkage group lg01"/>
</dbReference>
<evidence type="ECO:0000256" key="2">
    <source>
        <dbReference type="ARBA" id="ARBA00005484"/>
    </source>
</evidence>
<comment type="subcellular location">
    <subcellularLocation>
        <location evidence="1">Membrane</location>
        <topology evidence="1">Multi-pass membrane protein</topology>
    </subcellularLocation>
</comment>
<keyword evidence="3" id="KW-0813">Transport</keyword>
<dbReference type="NCBIfam" id="TIGR00728">
    <property type="entry name" value="OPT_sfam"/>
    <property type="match status" value="1"/>
</dbReference>
<feature type="transmembrane region" description="Helical" evidence="10">
    <location>
        <begin position="554"/>
        <end position="573"/>
    </location>
</feature>
<feature type="transmembrane region" description="Helical" evidence="10">
    <location>
        <begin position="393"/>
        <end position="411"/>
    </location>
</feature>
<evidence type="ECO:0000256" key="1">
    <source>
        <dbReference type="ARBA" id="ARBA00004141"/>
    </source>
</evidence>